<dbReference type="EMBL" id="JAODUP010000462">
    <property type="protein sequence ID" value="KAK2149218.1"/>
    <property type="molecule type" value="Genomic_DNA"/>
</dbReference>
<accession>A0AAD9JAL8</accession>
<gene>
    <name evidence="2" type="ORF">LSH36_462g02072</name>
</gene>
<name>A0AAD9JAL8_9ANNE</name>
<feature type="region of interest" description="Disordered" evidence="1">
    <location>
        <begin position="1"/>
        <end position="33"/>
    </location>
</feature>
<reference evidence="2" key="1">
    <citation type="journal article" date="2023" name="Mol. Biol. Evol.">
        <title>Third-Generation Sequencing Reveals the Adaptive Role of the Epigenome in Three Deep-Sea Polychaetes.</title>
        <authorList>
            <person name="Perez M."/>
            <person name="Aroh O."/>
            <person name="Sun Y."/>
            <person name="Lan Y."/>
            <person name="Juniper S.K."/>
            <person name="Young C.R."/>
            <person name="Angers B."/>
            <person name="Qian P.Y."/>
        </authorList>
    </citation>
    <scope>NUCLEOTIDE SEQUENCE</scope>
    <source>
        <strain evidence="2">P08H-3</strain>
    </source>
</reference>
<comment type="caution">
    <text evidence="2">The sequence shown here is derived from an EMBL/GenBank/DDBJ whole genome shotgun (WGS) entry which is preliminary data.</text>
</comment>
<keyword evidence="3" id="KW-1185">Reference proteome</keyword>
<evidence type="ECO:0000313" key="3">
    <source>
        <dbReference type="Proteomes" id="UP001208570"/>
    </source>
</evidence>
<evidence type="ECO:0000256" key="1">
    <source>
        <dbReference type="SAM" id="MobiDB-lite"/>
    </source>
</evidence>
<proteinExistence type="predicted"/>
<dbReference type="Proteomes" id="UP001208570">
    <property type="component" value="Unassembled WGS sequence"/>
</dbReference>
<dbReference type="AlphaFoldDB" id="A0AAD9JAL8"/>
<sequence>MEFGELFNVFDEGGDSEKKDKPGDGDDSAGRTRKSIDLLKKVKGKHSIDQVYDKDDGVETAKKMKASLDEELRQVIILNGNSL</sequence>
<evidence type="ECO:0000313" key="2">
    <source>
        <dbReference type="EMBL" id="KAK2149218.1"/>
    </source>
</evidence>
<feature type="compositionally biased region" description="Basic and acidic residues" evidence="1">
    <location>
        <begin position="15"/>
        <end position="33"/>
    </location>
</feature>
<organism evidence="2 3">
    <name type="scientific">Paralvinella palmiformis</name>
    <dbReference type="NCBI Taxonomy" id="53620"/>
    <lineage>
        <taxon>Eukaryota</taxon>
        <taxon>Metazoa</taxon>
        <taxon>Spiralia</taxon>
        <taxon>Lophotrochozoa</taxon>
        <taxon>Annelida</taxon>
        <taxon>Polychaeta</taxon>
        <taxon>Sedentaria</taxon>
        <taxon>Canalipalpata</taxon>
        <taxon>Terebellida</taxon>
        <taxon>Terebelliformia</taxon>
        <taxon>Alvinellidae</taxon>
        <taxon>Paralvinella</taxon>
    </lineage>
</organism>
<protein>
    <submittedName>
        <fullName evidence="2">Uncharacterized protein</fullName>
    </submittedName>
</protein>